<feature type="non-terminal residue" evidence="1">
    <location>
        <position position="152"/>
    </location>
</feature>
<gene>
    <name evidence="1" type="ORF">COY32_05940</name>
</gene>
<dbReference type="EMBL" id="PFNL01000162">
    <property type="protein sequence ID" value="PIZ44842.1"/>
    <property type="molecule type" value="Genomic_DNA"/>
</dbReference>
<protein>
    <submittedName>
        <fullName evidence="1">Uncharacterized protein</fullName>
    </submittedName>
</protein>
<accession>A0A2M7TFT9</accession>
<sequence>MQHKPPHASPRFKNVPEKAQNEYFANETDLGEDQINPEEVTVETPHFMLHGPDREALEIEYDKRVYDKVIKFTREAAEEIRGELSHQLSLIEFTSDPDRKRDFLRYIQEHNLDYPEFTYLVGMEALDHLFDIGLYDAARYNDKKHGIDKGEP</sequence>
<dbReference type="AlphaFoldDB" id="A0A2M7TFT9"/>
<evidence type="ECO:0000313" key="1">
    <source>
        <dbReference type="EMBL" id="PIZ44842.1"/>
    </source>
</evidence>
<comment type="caution">
    <text evidence="1">The sequence shown here is derived from an EMBL/GenBank/DDBJ whole genome shotgun (WGS) entry which is preliminary data.</text>
</comment>
<organism evidence="1 2">
    <name type="scientific">candidate division WWE3 bacterium CG_4_10_14_0_2_um_filter_41_14</name>
    <dbReference type="NCBI Taxonomy" id="1975072"/>
    <lineage>
        <taxon>Bacteria</taxon>
        <taxon>Katanobacteria</taxon>
    </lineage>
</organism>
<dbReference type="Proteomes" id="UP000228920">
    <property type="component" value="Unassembled WGS sequence"/>
</dbReference>
<evidence type="ECO:0000313" key="2">
    <source>
        <dbReference type="Proteomes" id="UP000228920"/>
    </source>
</evidence>
<name>A0A2M7TFT9_UNCKA</name>
<reference evidence="2" key="1">
    <citation type="submission" date="2017-09" db="EMBL/GenBank/DDBJ databases">
        <title>Depth-based differentiation of microbial function through sediment-hosted aquifers and enrichment of novel symbionts in the deep terrestrial subsurface.</title>
        <authorList>
            <person name="Probst A.J."/>
            <person name="Ladd B."/>
            <person name="Jarett J.K."/>
            <person name="Geller-Mcgrath D.E."/>
            <person name="Sieber C.M.K."/>
            <person name="Emerson J.B."/>
            <person name="Anantharaman K."/>
            <person name="Thomas B.C."/>
            <person name="Malmstrom R."/>
            <person name="Stieglmeier M."/>
            <person name="Klingl A."/>
            <person name="Woyke T."/>
            <person name="Ryan C.M."/>
            <person name="Banfield J.F."/>
        </authorList>
    </citation>
    <scope>NUCLEOTIDE SEQUENCE [LARGE SCALE GENOMIC DNA]</scope>
</reference>
<proteinExistence type="predicted"/>